<proteinExistence type="predicted"/>
<comment type="caution">
    <text evidence="1">The sequence shown here is derived from an EMBL/GenBank/DDBJ whole genome shotgun (WGS) entry which is preliminary data.</text>
</comment>
<evidence type="ECO:0000313" key="2">
    <source>
        <dbReference type="Proteomes" id="UP001162060"/>
    </source>
</evidence>
<sequence>MFSVEMEEGGNVMHHCKNVLSISDKLSSIGAKMEEDDVASCLLRSLSKSYGHAVSPRAMDTLLSTWRSSARSCGRKTL</sequence>
<organism evidence="1 2">
    <name type="scientific">Peronospora matthiolae</name>
    <dbReference type="NCBI Taxonomy" id="2874970"/>
    <lineage>
        <taxon>Eukaryota</taxon>
        <taxon>Sar</taxon>
        <taxon>Stramenopiles</taxon>
        <taxon>Oomycota</taxon>
        <taxon>Peronosporomycetes</taxon>
        <taxon>Peronosporales</taxon>
        <taxon>Peronosporaceae</taxon>
        <taxon>Peronospora</taxon>
    </lineage>
</organism>
<dbReference type="Proteomes" id="UP001162060">
    <property type="component" value="Unassembled WGS sequence"/>
</dbReference>
<reference evidence="1" key="1">
    <citation type="submission" date="2024-01" db="EMBL/GenBank/DDBJ databases">
        <authorList>
            <person name="Webb A."/>
        </authorList>
    </citation>
    <scope>NUCLEOTIDE SEQUENCE</scope>
    <source>
        <strain evidence="1">Pm1</strain>
    </source>
</reference>
<gene>
    <name evidence="1" type="ORF">PM001_LOCUS17419</name>
</gene>
<dbReference type="EMBL" id="CAKLBY020000189">
    <property type="protein sequence ID" value="CAK7932269.1"/>
    <property type="molecule type" value="Genomic_DNA"/>
</dbReference>
<protein>
    <submittedName>
        <fullName evidence="1">Uncharacterized protein</fullName>
    </submittedName>
</protein>
<name>A0AAV1UBQ7_9STRA</name>
<accession>A0AAV1UBQ7</accession>
<dbReference type="AlphaFoldDB" id="A0AAV1UBQ7"/>
<evidence type="ECO:0000313" key="1">
    <source>
        <dbReference type="EMBL" id="CAK7932269.1"/>
    </source>
</evidence>
<dbReference type="Pfam" id="PF14223">
    <property type="entry name" value="Retrotran_gag_2"/>
    <property type="match status" value="1"/>
</dbReference>